<comment type="caution">
    <text evidence="1">The sequence shown here is derived from an EMBL/GenBank/DDBJ whole genome shotgun (WGS) entry which is preliminary data.</text>
</comment>
<evidence type="ECO:0000313" key="2">
    <source>
        <dbReference type="Proteomes" id="UP001187192"/>
    </source>
</evidence>
<dbReference type="AlphaFoldDB" id="A0AA88D8S7"/>
<organism evidence="1 2">
    <name type="scientific">Ficus carica</name>
    <name type="common">Common fig</name>
    <dbReference type="NCBI Taxonomy" id="3494"/>
    <lineage>
        <taxon>Eukaryota</taxon>
        <taxon>Viridiplantae</taxon>
        <taxon>Streptophyta</taxon>
        <taxon>Embryophyta</taxon>
        <taxon>Tracheophyta</taxon>
        <taxon>Spermatophyta</taxon>
        <taxon>Magnoliopsida</taxon>
        <taxon>eudicotyledons</taxon>
        <taxon>Gunneridae</taxon>
        <taxon>Pentapetalae</taxon>
        <taxon>rosids</taxon>
        <taxon>fabids</taxon>
        <taxon>Rosales</taxon>
        <taxon>Moraceae</taxon>
        <taxon>Ficeae</taxon>
        <taxon>Ficus</taxon>
    </lineage>
</organism>
<dbReference type="Proteomes" id="UP001187192">
    <property type="component" value="Unassembled WGS sequence"/>
</dbReference>
<evidence type="ECO:0000313" key="1">
    <source>
        <dbReference type="EMBL" id="GMN47276.1"/>
    </source>
</evidence>
<name>A0AA88D8S7_FICCA</name>
<sequence>MPFFLRLCFAASEMIGFLDEDVRITYFGMFCSKYTSNLTYIVTAKEAMSCKCKGLVGDSLQVPLCARTFP</sequence>
<reference evidence="1" key="1">
    <citation type="submission" date="2023-07" db="EMBL/GenBank/DDBJ databases">
        <title>draft genome sequence of fig (Ficus carica).</title>
        <authorList>
            <person name="Takahashi T."/>
            <person name="Nishimura K."/>
        </authorList>
    </citation>
    <scope>NUCLEOTIDE SEQUENCE</scope>
</reference>
<protein>
    <submittedName>
        <fullName evidence="1">Uncharacterized protein</fullName>
    </submittedName>
</protein>
<gene>
    <name evidence="1" type="ORF">TIFTF001_016459</name>
</gene>
<proteinExistence type="predicted"/>
<accession>A0AA88D8S7</accession>
<dbReference type="EMBL" id="BTGU01000025">
    <property type="protein sequence ID" value="GMN47276.1"/>
    <property type="molecule type" value="Genomic_DNA"/>
</dbReference>
<keyword evidence="2" id="KW-1185">Reference proteome</keyword>